<evidence type="ECO:0000256" key="7">
    <source>
        <dbReference type="SAM" id="MobiDB-lite"/>
    </source>
</evidence>
<keyword evidence="10" id="KW-1185">Reference proteome</keyword>
<feature type="domain" description="F-box" evidence="8">
    <location>
        <begin position="154"/>
        <end position="200"/>
    </location>
</feature>
<dbReference type="InterPro" id="IPR019775">
    <property type="entry name" value="WD40_repeat_CS"/>
</dbReference>
<dbReference type="CDD" id="cd22147">
    <property type="entry name" value="F-box_SpPof1-like"/>
    <property type="match status" value="1"/>
</dbReference>
<dbReference type="PROSITE" id="PS50181">
    <property type="entry name" value="FBOX"/>
    <property type="match status" value="1"/>
</dbReference>
<dbReference type="Pfam" id="PF00400">
    <property type="entry name" value="WD40"/>
    <property type="match status" value="6"/>
</dbReference>
<evidence type="ECO:0000256" key="5">
    <source>
        <dbReference type="ARBA" id="ARBA00022786"/>
    </source>
</evidence>
<dbReference type="Gene3D" id="1.20.1280.50">
    <property type="match status" value="1"/>
</dbReference>
<dbReference type="PRINTS" id="PR00320">
    <property type="entry name" value="GPROTEINBRPT"/>
</dbReference>
<dbReference type="InterPro" id="IPR001680">
    <property type="entry name" value="WD40_rpt"/>
</dbReference>
<dbReference type="Proteomes" id="UP000070501">
    <property type="component" value="Unassembled WGS sequence"/>
</dbReference>
<dbReference type="OrthoDB" id="5580488at2759"/>
<dbReference type="InterPro" id="IPR051075">
    <property type="entry name" value="SCF_subunit_WD-repeat"/>
</dbReference>
<dbReference type="CDD" id="cd00200">
    <property type="entry name" value="WD40"/>
    <property type="match status" value="1"/>
</dbReference>
<dbReference type="SMART" id="SM00320">
    <property type="entry name" value="WD40"/>
    <property type="match status" value="7"/>
</dbReference>
<dbReference type="PANTHER" id="PTHR19872:SF9">
    <property type="entry name" value="UBIQUITIN-BINDING SDF UBIQUITIN LIGASE COMPLEX SUBUNIT"/>
    <property type="match status" value="1"/>
</dbReference>
<feature type="repeat" description="WD" evidence="6">
    <location>
        <begin position="448"/>
        <end position="489"/>
    </location>
</feature>
<keyword evidence="4" id="KW-0677">Repeat</keyword>
<protein>
    <submittedName>
        <fullName evidence="9">Quinon protein alcohol dehydrogenase-like superfamily</fullName>
    </submittedName>
</protein>
<feature type="repeat" description="WD" evidence="6">
    <location>
        <begin position="627"/>
        <end position="657"/>
    </location>
</feature>
<dbReference type="InterPro" id="IPR011047">
    <property type="entry name" value="Quinoprotein_ADH-like_sf"/>
</dbReference>
<comment type="similarity">
    <text evidence="2">Belongs to the WD repeat MET30/SCONB/SCON-2 family.</text>
</comment>
<feature type="compositionally biased region" description="Basic and acidic residues" evidence="7">
    <location>
        <begin position="9"/>
        <end position="26"/>
    </location>
</feature>
<feature type="repeat" description="WD" evidence="6">
    <location>
        <begin position="587"/>
        <end position="626"/>
    </location>
</feature>
<dbReference type="PROSITE" id="PS50082">
    <property type="entry name" value="WD_REPEATS_2"/>
    <property type="match status" value="6"/>
</dbReference>
<evidence type="ECO:0000256" key="1">
    <source>
        <dbReference type="ARBA" id="ARBA00004906"/>
    </source>
</evidence>
<sequence length="672" mass="74484">MADATGNKPSRDNCDRRRPGDGDTHRLPTMSESLMSKSVTPFLREHIPTIYAPVGKPGNTIVNSARKDPNSKFCYRHRPDSKCRKAADESKMAVIQSTLETLPDADRQAITNVWSLFSAAPTKHRELMLQGILTQCCFPQLSTVARELGEQLKIDFIVALPDELSLKILSYLDCVSLCKAARVSRRWNTLSCDDIVWHRLCTQHINRKCTHCGWGLPKLEKKRLKEWRPQRLTDIRPSEVSATAAAPRSQPVVVPALPLTPSTSVTSPGKRSACSDDEDESSKRSCIAGVGESAGQELARRYRPWKDVYRDRFKVGSNWKYGRCSVKIFRGQHTNGITCLQFDDNILATGSYDSTIKLWDIERGEVIRTLHGHTSGIRALQFDDRVLVSGSLDGSVKIWNWRSGRCLKTLDHQGGVISVHMEGDLLASGSMDKTIKVFNFRTGVSWSLRGHTDWVNQVRLDTASNTLLSASDDCTVKMWDLETCKVIKTYEGHVGQIQQVLPLPDDFEFEDEHGNELDAASIASPRSTSPPPGSANDAANNEQRAAYGPAFEHNPERQLPPRFMLTGSLDATMRLWDTATGKTLRPFFGHVEGIWALAGDTLRFVTGANDATVKIWEPKAGRCERTFTGHAGPVTCVGLSDARMASGGEDGEVRLYSFADSGTHVEERGTPS</sequence>
<feature type="repeat" description="WD" evidence="6">
    <location>
        <begin position="562"/>
        <end position="586"/>
    </location>
</feature>
<evidence type="ECO:0000256" key="2">
    <source>
        <dbReference type="ARBA" id="ARBA00007968"/>
    </source>
</evidence>
<dbReference type="EMBL" id="KQ964257">
    <property type="protein sequence ID" value="KXJ88904.1"/>
    <property type="molecule type" value="Genomic_DNA"/>
</dbReference>
<feature type="region of interest" description="Disordered" evidence="7">
    <location>
        <begin position="257"/>
        <end position="281"/>
    </location>
</feature>
<feature type="repeat" description="WD" evidence="6">
    <location>
        <begin position="330"/>
        <end position="369"/>
    </location>
</feature>
<dbReference type="STRING" id="196109.A0A136IV37"/>
<keyword evidence="5" id="KW-0833">Ubl conjugation pathway</keyword>
<dbReference type="SUPFAM" id="SSF81383">
    <property type="entry name" value="F-box domain"/>
    <property type="match status" value="1"/>
</dbReference>
<feature type="repeat" description="WD" evidence="6">
    <location>
        <begin position="370"/>
        <end position="409"/>
    </location>
</feature>
<dbReference type="PROSITE" id="PS50294">
    <property type="entry name" value="WD_REPEATS_REGION"/>
    <property type="match status" value="3"/>
</dbReference>
<feature type="region of interest" description="Disordered" evidence="7">
    <location>
        <begin position="520"/>
        <end position="540"/>
    </location>
</feature>
<evidence type="ECO:0000313" key="10">
    <source>
        <dbReference type="Proteomes" id="UP000070501"/>
    </source>
</evidence>
<dbReference type="InterPro" id="IPR036047">
    <property type="entry name" value="F-box-like_dom_sf"/>
</dbReference>
<dbReference type="InterPro" id="IPR015943">
    <property type="entry name" value="WD40/YVTN_repeat-like_dom_sf"/>
</dbReference>
<dbReference type="PROSITE" id="PS00678">
    <property type="entry name" value="WD_REPEATS_1"/>
    <property type="match status" value="2"/>
</dbReference>
<gene>
    <name evidence="9" type="ORF">Micbo1qcDRAFT_122860</name>
</gene>
<feature type="region of interest" description="Disordered" evidence="7">
    <location>
        <begin position="1"/>
        <end position="33"/>
    </location>
</feature>
<dbReference type="InterPro" id="IPR020472">
    <property type="entry name" value="WD40_PAC1"/>
</dbReference>
<dbReference type="Gene3D" id="2.130.10.10">
    <property type="entry name" value="YVTN repeat-like/Quinoprotein amine dehydrogenase"/>
    <property type="match status" value="2"/>
</dbReference>
<dbReference type="SUPFAM" id="SSF50998">
    <property type="entry name" value="Quinoprotein alcohol dehydrogenase-like"/>
    <property type="match status" value="1"/>
</dbReference>
<proteinExistence type="inferred from homology"/>
<dbReference type="InterPro" id="IPR001810">
    <property type="entry name" value="F-box_dom"/>
</dbReference>
<feature type="compositionally biased region" description="Polar residues" evidence="7">
    <location>
        <begin position="260"/>
        <end position="269"/>
    </location>
</feature>
<evidence type="ECO:0000313" key="9">
    <source>
        <dbReference type="EMBL" id="KXJ88904.1"/>
    </source>
</evidence>
<dbReference type="FunCoup" id="A0A136IV37">
    <property type="interactions" value="146"/>
</dbReference>
<evidence type="ECO:0000256" key="4">
    <source>
        <dbReference type="ARBA" id="ARBA00022737"/>
    </source>
</evidence>
<evidence type="ECO:0000256" key="3">
    <source>
        <dbReference type="ARBA" id="ARBA00022574"/>
    </source>
</evidence>
<organism evidence="9 10">
    <name type="scientific">Microdochium bolleyi</name>
    <dbReference type="NCBI Taxonomy" id="196109"/>
    <lineage>
        <taxon>Eukaryota</taxon>
        <taxon>Fungi</taxon>
        <taxon>Dikarya</taxon>
        <taxon>Ascomycota</taxon>
        <taxon>Pezizomycotina</taxon>
        <taxon>Sordariomycetes</taxon>
        <taxon>Xylariomycetidae</taxon>
        <taxon>Xylariales</taxon>
        <taxon>Microdochiaceae</taxon>
        <taxon>Microdochium</taxon>
    </lineage>
</organism>
<dbReference type="SMART" id="SM00256">
    <property type="entry name" value="FBOX"/>
    <property type="match status" value="1"/>
</dbReference>
<dbReference type="PANTHER" id="PTHR19872">
    <property type="entry name" value="UBIQUITIN LIGASE SPECIFICITY FACTOR/HREP PROTEIN"/>
    <property type="match status" value="1"/>
</dbReference>
<dbReference type="Pfam" id="PF12937">
    <property type="entry name" value="F-box-like"/>
    <property type="match status" value="1"/>
</dbReference>
<dbReference type="AlphaFoldDB" id="A0A136IV37"/>
<evidence type="ECO:0000256" key="6">
    <source>
        <dbReference type="PROSITE-ProRule" id="PRU00221"/>
    </source>
</evidence>
<comment type="pathway">
    <text evidence="1">Protein modification; protein ubiquitination.</text>
</comment>
<name>A0A136IV37_9PEZI</name>
<evidence type="ECO:0000259" key="8">
    <source>
        <dbReference type="PROSITE" id="PS50181"/>
    </source>
</evidence>
<keyword evidence="3 6" id="KW-0853">WD repeat</keyword>
<accession>A0A136IV37</accession>
<dbReference type="InParanoid" id="A0A136IV37"/>
<reference evidence="10" key="1">
    <citation type="submission" date="2016-02" db="EMBL/GenBank/DDBJ databases">
        <title>Draft genome sequence of Microdochium bolleyi, a fungal endophyte of beachgrass.</title>
        <authorList>
            <consortium name="DOE Joint Genome Institute"/>
            <person name="David A.S."/>
            <person name="May G."/>
            <person name="Haridas S."/>
            <person name="Lim J."/>
            <person name="Wang M."/>
            <person name="Labutti K."/>
            <person name="Lipzen A."/>
            <person name="Barry K."/>
            <person name="Grigoriev I.V."/>
        </authorList>
    </citation>
    <scope>NUCLEOTIDE SEQUENCE [LARGE SCALE GENOMIC DNA]</scope>
    <source>
        <strain evidence="10">J235TASD1</strain>
    </source>
</reference>